<sequence length="274" mass="31937">MKKTLFSLFLILILSFLSACSTINMERKLAEERRIDSEVYAYDDEQFQYNDSLVQTLAERFRFEKLSTTNVNSIMQDEIAAGNYNEVIIYLRYLLAEEESQAAMYTERYYEALQAHVRNTNNPSPKLVEDTLNQAKRQYERESERQNNVAYYASLLIDTKYDIDLGVELLLQLEEDLYASGEDPNKQTLHALANAHYVKGNYEESVENYLFLIALEPDDMSLYYTLSYVLEEMGEHEAAAAYLEMTYSPTTDFLKTYGTDTFGMYRSYFDSKLN</sequence>
<dbReference type="RefSeq" id="WP_250095683.1">
    <property type="nucleotide sequence ID" value="NZ_JAKRYL010000005.1"/>
</dbReference>
<comment type="caution">
    <text evidence="3">The sequence shown here is derived from an EMBL/GenBank/DDBJ whole genome shotgun (WGS) entry which is preliminary data.</text>
</comment>
<evidence type="ECO:0000313" key="3">
    <source>
        <dbReference type="EMBL" id="MCL7746770.1"/>
    </source>
</evidence>
<feature type="signal peptide" evidence="2">
    <location>
        <begin position="1"/>
        <end position="19"/>
    </location>
</feature>
<dbReference type="AlphaFoldDB" id="A0A9X2A132"/>
<dbReference type="InterPro" id="IPR019734">
    <property type="entry name" value="TPR_rpt"/>
</dbReference>
<dbReference type="PROSITE" id="PS51257">
    <property type="entry name" value="PROKAR_LIPOPROTEIN"/>
    <property type="match status" value="1"/>
</dbReference>
<keyword evidence="2" id="KW-0732">Signal</keyword>
<dbReference type="Gene3D" id="1.25.40.10">
    <property type="entry name" value="Tetratricopeptide repeat domain"/>
    <property type="match status" value="1"/>
</dbReference>
<dbReference type="Proteomes" id="UP001139150">
    <property type="component" value="Unassembled WGS sequence"/>
</dbReference>
<dbReference type="Pfam" id="PF13414">
    <property type="entry name" value="TPR_11"/>
    <property type="match status" value="1"/>
</dbReference>
<evidence type="ECO:0000256" key="2">
    <source>
        <dbReference type="SAM" id="SignalP"/>
    </source>
</evidence>
<keyword evidence="4" id="KW-1185">Reference proteome</keyword>
<dbReference type="PROSITE" id="PS50005">
    <property type="entry name" value="TPR"/>
    <property type="match status" value="1"/>
</dbReference>
<protein>
    <submittedName>
        <fullName evidence="3">Tetratricopeptide repeat protein</fullName>
    </submittedName>
</protein>
<gene>
    <name evidence="3" type="ORF">MF646_06500</name>
</gene>
<reference evidence="3" key="1">
    <citation type="submission" date="2022-02" db="EMBL/GenBank/DDBJ databases">
        <title>Halalkalibacter sp. nov. isolated from Lonar Lake, India.</title>
        <authorList>
            <person name="Joshi A."/>
            <person name="Thite S."/>
            <person name="Lodha T."/>
        </authorList>
    </citation>
    <scope>NUCLEOTIDE SEQUENCE</scope>
    <source>
        <strain evidence="3">MEB205</strain>
    </source>
</reference>
<feature type="repeat" description="TPR" evidence="1">
    <location>
        <begin position="186"/>
        <end position="219"/>
    </location>
</feature>
<organism evidence="3 4">
    <name type="scientific">Halalkalibacter alkaliphilus</name>
    <dbReference type="NCBI Taxonomy" id="2917993"/>
    <lineage>
        <taxon>Bacteria</taxon>
        <taxon>Bacillati</taxon>
        <taxon>Bacillota</taxon>
        <taxon>Bacilli</taxon>
        <taxon>Bacillales</taxon>
        <taxon>Bacillaceae</taxon>
        <taxon>Halalkalibacter</taxon>
    </lineage>
</organism>
<accession>A0A9X2A132</accession>
<dbReference type="SUPFAM" id="SSF48452">
    <property type="entry name" value="TPR-like"/>
    <property type="match status" value="1"/>
</dbReference>
<keyword evidence="1" id="KW-0802">TPR repeat</keyword>
<evidence type="ECO:0000256" key="1">
    <source>
        <dbReference type="PROSITE-ProRule" id="PRU00339"/>
    </source>
</evidence>
<dbReference type="InterPro" id="IPR011990">
    <property type="entry name" value="TPR-like_helical_dom_sf"/>
</dbReference>
<name>A0A9X2A132_9BACI</name>
<feature type="chain" id="PRO_5040880809" evidence="2">
    <location>
        <begin position="20"/>
        <end position="274"/>
    </location>
</feature>
<proteinExistence type="predicted"/>
<dbReference type="EMBL" id="JAKRYL010000005">
    <property type="protein sequence ID" value="MCL7746770.1"/>
    <property type="molecule type" value="Genomic_DNA"/>
</dbReference>
<evidence type="ECO:0000313" key="4">
    <source>
        <dbReference type="Proteomes" id="UP001139150"/>
    </source>
</evidence>